<dbReference type="InterPro" id="IPR018247">
    <property type="entry name" value="EF_Hand_1_Ca_BS"/>
</dbReference>
<feature type="compositionally biased region" description="Polar residues" evidence="11">
    <location>
        <begin position="1"/>
        <end position="12"/>
    </location>
</feature>
<dbReference type="InterPro" id="IPR027417">
    <property type="entry name" value="P-loop_NTPase"/>
</dbReference>
<evidence type="ECO:0000256" key="11">
    <source>
        <dbReference type="SAM" id="MobiDB-lite"/>
    </source>
</evidence>
<dbReference type="InterPro" id="IPR002048">
    <property type="entry name" value="EF_hand_dom"/>
</dbReference>
<evidence type="ECO:0000256" key="3">
    <source>
        <dbReference type="ARBA" id="ARBA00022679"/>
    </source>
</evidence>
<evidence type="ECO:0000256" key="7">
    <source>
        <dbReference type="ARBA" id="ARBA00023034"/>
    </source>
</evidence>
<gene>
    <name evidence="13" type="ORF">pdam_00010967</name>
</gene>
<comment type="similarity">
    <text evidence="2 10">Belongs to the sulfotransferase 2 family.</text>
</comment>
<dbReference type="EMBL" id="RCHS01001556">
    <property type="protein sequence ID" value="RMX52911.1"/>
    <property type="molecule type" value="Genomic_DNA"/>
</dbReference>
<keyword evidence="4" id="KW-0812">Transmembrane</keyword>
<dbReference type="GO" id="GO:0016051">
    <property type="term" value="P:carbohydrate biosynthetic process"/>
    <property type="evidence" value="ECO:0007669"/>
    <property type="project" value="InterPro"/>
</dbReference>
<comment type="caution">
    <text evidence="13">The sequence shown here is derived from an EMBL/GenBank/DDBJ whole genome shotgun (WGS) entry which is preliminary data.</text>
</comment>
<keyword evidence="8" id="KW-0472">Membrane</keyword>
<protein>
    <recommendedName>
        <fullName evidence="10">Carbohydrate sulfotransferase</fullName>
        <ecNumber evidence="10">2.8.2.-</ecNumber>
    </recommendedName>
</protein>
<dbReference type="EC" id="2.8.2.-" evidence="10"/>
<evidence type="ECO:0000313" key="13">
    <source>
        <dbReference type="EMBL" id="RMX52911.1"/>
    </source>
</evidence>
<dbReference type="Gene3D" id="3.40.50.300">
    <property type="entry name" value="P-loop containing nucleotide triphosphate hydrolases"/>
    <property type="match status" value="1"/>
</dbReference>
<evidence type="ECO:0000256" key="6">
    <source>
        <dbReference type="ARBA" id="ARBA00022989"/>
    </source>
</evidence>
<dbReference type="AlphaFoldDB" id="A0A3M6UGY2"/>
<keyword evidence="5" id="KW-0106">Calcium</keyword>
<dbReference type="PANTHER" id="PTHR12137:SF54">
    <property type="entry name" value="CARBOHYDRATE SULFOTRANSFERASE"/>
    <property type="match status" value="1"/>
</dbReference>
<dbReference type="InterPro" id="IPR005331">
    <property type="entry name" value="Sulfotransferase"/>
</dbReference>
<dbReference type="Proteomes" id="UP000275408">
    <property type="component" value="Unassembled WGS sequence"/>
</dbReference>
<dbReference type="GO" id="GO:0000139">
    <property type="term" value="C:Golgi membrane"/>
    <property type="evidence" value="ECO:0007669"/>
    <property type="project" value="UniProtKB-SubCell"/>
</dbReference>
<evidence type="ECO:0000256" key="8">
    <source>
        <dbReference type="ARBA" id="ARBA00023136"/>
    </source>
</evidence>
<evidence type="ECO:0000259" key="12">
    <source>
        <dbReference type="PROSITE" id="PS50222"/>
    </source>
</evidence>
<keyword evidence="9 10" id="KW-0325">Glycoprotein</keyword>
<dbReference type="PANTHER" id="PTHR12137">
    <property type="entry name" value="CARBOHYDRATE SULFOTRANSFERASE"/>
    <property type="match status" value="1"/>
</dbReference>
<keyword evidence="14" id="KW-1185">Reference proteome</keyword>
<keyword evidence="7 10" id="KW-0333">Golgi apparatus</keyword>
<evidence type="ECO:0000256" key="9">
    <source>
        <dbReference type="ARBA" id="ARBA00023180"/>
    </source>
</evidence>
<evidence type="ECO:0000256" key="4">
    <source>
        <dbReference type="ARBA" id="ARBA00022692"/>
    </source>
</evidence>
<reference evidence="13 14" key="1">
    <citation type="journal article" date="2018" name="Sci. Rep.">
        <title>Comparative analysis of the Pocillopora damicornis genome highlights role of immune system in coral evolution.</title>
        <authorList>
            <person name="Cunning R."/>
            <person name="Bay R.A."/>
            <person name="Gillette P."/>
            <person name="Baker A.C."/>
            <person name="Traylor-Knowles N."/>
        </authorList>
    </citation>
    <scope>NUCLEOTIDE SEQUENCE [LARGE SCALE GENOMIC DNA]</scope>
    <source>
        <strain evidence="13">RSMAS</strain>
        <tissue evidence="13">Whole animal</tissue>
    </source>
</reference>
<feature type="region of interest" description="Disordered" evidence="11">
    <location>
        <begin position="1"/>
        <end position="36"/>
    </location>
</feature>
<keyword evidence="6" id="KW-1133">Transmembrane helix</keyword>
<sequence length="554" mass="65600">LYSQKESNSQAAKGSEHKKAKTKPQRLTAEERQQARKQHLKDYCSKHSFKTNPSPKEIHIAVDDELKFLYCIVPKVASSTWKTVFAATRRLRRQISRWQMWKLLAEYSEEEITLRLNTYFKFIFVREPLQRLLSAYKNKFIQLPGYSAKIRQVIIQDLRPHDFDPNGENYISFAEFIQFFSNNISRNQHWRQFENLCHPCVIDYDFIGHLETLEDDAPLLLKKAGIDDRATFPPIHKATGESEVLKYYSQIPQSYINKLGELYRSDFEMFGYEYLGPIKSYLNQSTQGATRKKHLNKFCQTHSYKIPVADDLKFILVDDKNKFMYCTIPKVGTTTWKNVFGNLRRLKENSFENIHQWDLWHRLSAYSEKGRRKRINTYFKFVFVREPFIRLISAFKDKFLGLDKWYTSREAREGITKAYRPQDFDPNGDNNVTFAEFVQYFSNNVSRNAHWREYEKLCHPCFINYDFIGHLETMQEDAPLALKLAGIDSRVTFPPIHESTYNCEVLEYFSKVPPEYITRLGEVYRRDFDMFGYDYLSHVRPLLIGNENRSSTQS</sequence>
<accession>A0A3M6UGY2</accession>
<dbReference type="InterPro" id="IPR018011">
    <property type="entry name" value="Carb_sulfotrans_8-10"/>
</dbReference>
<proteinExistence type="inferred from homology"/>
<dbReference type="OrthoDB" id="2019940at2759"/>
<comment type="subcellular location">
    <subcellularLocation>
        <location evidence="1 10">Golgi apparatus membrane</location>
        <topology evidence="1 10">Single-pass type II membrane protein</topology>
    </subcellularLocation>
</comment>
<dbReference type="GO" id="GO:0008146">
    <property type="term" value="F:sulfotransferase activity"/>
    <property type="evidence" value="ECO:0007669"/>
    <property type="project" value="InterPro"/>
</dbReference>
<evidence type="ECO:0000256" key="1">
    <source>
        <dbReference type="ARBA" id="ARBA00004323"/>
    </source>
</evidence>
<name>A0A3M6UGY2_POCDA</name>
<dbReference type="GO" id="GO:0005509">
    <property type="term" value="F:calcium ion binding"/>
    <property type="evidence" value="ECO:0007669"/>
    <property type="project" value="InterPro"/>
</dbReference>
<keyword evidence="10" id="KW-0119">Carbohydrate metabolism</keyword>
<dbReference type="PROSITE" id="PS50222">
    <property type="entry name" value="EF_HAND_2"/>
    <property type="match status" value="2"/>
</dbReference>
<evidence type="ECO:0000256" key="5">
    <source>
        <dbReference type="ARBA" id="ARBA00022837"/>
    </source>
</evidence>
<organism evidence="13 14">
    <name type="scientific">Pocillopora damicornis</name>
    <name type="common">Cauliflower coral</name>
    <name type="synonym">Millepora damicornis</name>
    <dbReference type="NCBI Taxonomy" id="46731"/>
    <lineage>
        <taxon>Eukaryota</taxon>
        <taxon>Metazoa</taxon>
        <taxon>Cnidaria</taxon>
        <taxon>Anthozoa</taxon>
        <taxon>Hexacorallia</taxon>
        <taxon>Scleractinia</taxon>
        <taxon>Astrocoeniina</taxon>
        <taxon>Pocilloporidae</taxon>
        <taxon>Pocillopora</taxon>
    </lineage>
</organism>
<keyword evidence="3 10" id="KW-0808">Transferase</keyword>
<evidence type="ECO:0000256" key="2">
    <source>
        <dbReference type="ARBA" id="ARBA00006339"/>
    </source>
</evidence>
<keyword evidence="10" id="KW-0735">Signal-anchor</keyword>
<evidence type="ECO:0000256" key="10">
    <source>
        <dbReference type="RuleBase" id="RU364020"/>
    </source>
</evidence>
<feature type="domain" description="EF-hand" evidence="12">
    <location>
        <begin position="161"/>
        <end position="186"/>
    </location>
</feature>
<dbReference type="PROSITE" id="PS00018">
    <property type="entry name" value="EF_HAND_1"/>
    <property type="match status" value="2"/>
</dbReference>
<dbReference type="SUPFAM" id="SSF47473">
    <property type="entry name" value="EF-hand"/>
    <property type="match status" value="1"/>
</dbReference>
<evidence type="ECO:0000313" key="14">
    <source>
        <dbReference type="Proteomes" id="UP000275408"/>
    </source>
</evidence>
<feature type="non-terminal residue" evidence="13">
    <location>
        <position position="1"/>
    </location>
</feature>
<feature type="non-terminal residue" evidence="13">
    <location>
        <position position="554"/>
    </location>
</feature>
<dbReference type="Pfam" id="PF03567">
    <property type="entry name" value="Sulfotransfer_2"/>
    <property type="match status" value="2"/>
</dbReference>
<dbReference type="InterPro" id="IPR011992">
    <property type="entry name" value="EF-hand-dom_pair"/>
</dbReference>
<feature type="domain" description="EF-hand" evidence="12">
    <location>
        <begin position="422"/>
        <end position="447"/>
    </location>
</feature>